<protein>
    <submittedName>
        <fullName evidence="1">Uncharacterized protein</fullName>
    </submittedName>
</protein>
<gene>
    <name evidence="1" type="ORF">NDU88_002902</name>
</gene>
<evidence type="ECO:0000313" key="2">
    <source>
        <dbReference type="Proteomes" id="UP001066276"/>
    </source>
</evidence>
<organism evidence="1 2">
    <name type="scientific">Pleurodeles waltl</name>
    <name type="common">Iberian ribbed newt</name>
    <dbReference type="NCBI Taxonomy" id="8319"/>
    <lineage>
        <taxon>Eukaryota</taxon>
        <taxon>Metazoa</taxon>
        <taxon>Chordata</taxon>
        <taxon>Craniata</taxon>
        <taxon>Vertebrata</taxon>
        <taxon>Euteleostomi</taxon>
        <taxon>Amphibia</taxon>
        <taxon>Batrachia</taxon>
        <taxon>Caudata</taxon>
        <taxon>Salamandroidea</taxon>
        <taxon>Salamandridae</taxon>
        <taxon>Pleurodelinae</taxon>
        <taxon>Pleurodeles</taxon>
    </lineage>
</organism>
<reference evidence="1" key="1">
    <citation type="journal article" date="2022" name="bioRxiv">
        <title>Sequencing and chromosome-scale assembly of the giantPleurodeles waltlgenome.</title>
        <authorList>
            <person name="Brown T."/>
            <person name="Elewa A."/>
            <person name="Iarovenko S."/>
            <person name="Subramanian E."/>
            <person name="Araus A.J."/>
            <person name="Petzold A."/>
            <person name="Susuki M."/>
            <person name="Suzuki K.-i.T."/>
            <person name="Hayashi T."/>
            <person name="Toyoda A."/>
            <person name="Oliveira C."/>
            <person name="Osipova E."/>
            <person name="Leigh N.D."/>
            <person name="Simon A."/>
            <person name="Yun M.H."/>
        </authorList>
    </citation>
    <scope>NUCLEOTIDE SEQUENCE</scope>
    <source>
        <strain evidence="1">20211129_DDA</strain>
        <tissue evidence="1">Liver</tissue>
    </source>
</reference>
<name>A0AAV7UYG6_PLEWA</name>
<comment type="caution">
    <text evidence="1">The sequence shown here is derived from an EMBL/GenBank/DDBJ whole genome shotgun (WGS) entry which is preliminary data.</text>
</comment>
<evidence type="ECO:0000313" key="1">
    <source>
        <dbReference type="EMBL" id="KAJ1193606.1"/>
    </source>
</evidence>
<accession>A0AAV7UYG6</accession>
<proteinExistence type="predicted"/>
<keyword evidence="2" id="KW-1185">Reference proteome</keyword>
<sequence>MWHPFWCCGAKEGRCHEEVSGRYCRAVEVRHHRCEAMDPHTSGRVDIRRSQCGVAKSGVIDVSDTALQDSQSQTSVRLLWHRACGVDTF</sequence>
<dbReference type="AlphaFoldDB" id="A0AAV7UYG6"/>
<dbReference type="EMBL" id="JANPWB010000004">
    <property type="protein sequence ID" value="KAJ1193606.1"/>
    <property type="molecule type" value="Genomic_DNA"/>
</dbReference>
<dbReference type="Proteomes" id="UP001066276">
    <property type="component" value="Chromosome 2_2"/>
</dbReference>